<evidence type="ECO:0000313" key="2">
    <source>
        <dbReference type="Proteomes" id="UP000217790"/>
    </source>
</evidence>
<sequence length="102" mass="11526">MRLDLASANCGSCNLFDYRSVFSRAQLLLIWTASVQDALLLNIYFLLQQQRSDLHVWKARATRDMSLVPATCASGRGNTRNYLARPPLFDGRKTIQSISMCL</sequence>
<reference evidence="2" key="1">
    <citation type="journal article" date="2017" name="Nat. Ecol. Evol.">
        <title>Genome expansion and lineage-specific genetic innovations in the forest pathogenic fungi Armillaria.</title>
        <authorList>
            <person name="Sipos G."/>
            <person name="Prasanna A.N."/>
            <person name="Walter M.C."/>
            <person name="O'Connor E."/>
            <person name="Balint B."/>
            <person name="Krizsan K."/>
            <person name="Kiss B."/>
            <person name="Hess J."/>
            <person name="Varga T."/>
            <person name="Slot J."/>
            <person name="Riley R."/>
            <person name="Boka B."/>
            <person name="Rigling D."/>
            <person name="Barry K."/>
            <person name="Lee J."/>
            <person name="Mihaltcheva S."/>
            <person name="LaButti K."/>
            <person name="Lipzen A."/>
            <person name="Waldron R."/>
            <person name="Moloney N.M."/>
            <person name="Sperisen C."/>
            <person name="Kredics L."/>
            <person name="Vagvoelgyi C."/>
            <person name="Patrignani A."/>
            <person name="Fitzpatrick D."/>
            <person name="Nagy I."/>
            <person name="Doyle S."/>
            <person name="Anderson J.B."/>
            <person name="Grigoriev I.V."/>
            <person name="Gueldener U."/>
            <person name="Muensterkoetter M."/>
            <person name="Nagy L.G."/>
        </authorList>
    </citation>
    <scope>NUCLEOTIDE SEQUENCE [LARGE SCALE GENOMIC DNA]</scope>
    <source>
        <strain evidence="2">Ar21-2</strain>
    </source>
</reference>
<name>A0A2H3CY28_ARMGA</name>
<evidence type="ECO:0000313" key="1">
    <source>
        <dbReference type="EMBL" id="PBK80186.1"/>
    </source>
</evidence>
<dbReference type="Proteomes" id="UP000217790">
    <property type="component" value="Unassembled WGS sequence"/>
</dbReference>
<protein>
    <submittedName>
        <fullName evidence="1">Uncharacterized protein</fullName>
    </submittedName>
</protein>
<dbReference type="AlphaFoldDB" id="A0A2H3CY28"/>
<dbReference type="EMBL" id="KZ293751">
    <property type="protein sequence ID" value="PBK80186.1"/>
    <property type="molecule type" value="Genomic_DNA"/>
</dbReference>
<keyword evidence="2" id="KW-1185">Reference proteome</keyword>
<accession>A0A2H3CY28</accession>
<proteinExistence type="predicted"/>
<gene>
    <name evidence="1" type="ORF">ARMGADRAFT_85113</name>
</gene>
<organism evidence="1 2">
    <name type="scientific">Armillaria gallica</name>
    <name type="common">Bulbous honey fungus</name>
    <name type="synonym">Armillaria bulbosa</name>
    <dbReference type="NCBI Taxonomy" id="47427"/>
    <lineage>
        <taxon>Eukaryota</taxon>
        <taxon>Fungi</taxon>
        <taxon>Dikarya</taxon>
        <taxon>Basidiomycota</taxon>
        <taxon>Agaricomycotina</taxon>
        <taxon>Agaricomycetes</taxon>
        <taxon>Agaricomycetidae</taxon>
        <taxon>Agaricales</taxon>
        <taxon>Marasmiineae</taxon>
        <taxon>Physalacriaceae</taxon>
        <taxon>Armillaria</taxon>
    </lineage>
</organism>
<dbReference type="InParanoid" id="A0A2H3CY28"/>